<reference evidence="1 2" key="1">
    <citation type="submission" date="2007-03" db="EMBL/GenBank/DDBJ databases">
        <title>Complete sequence of Shewanella loihica PV-4.</title>
        <authorList>
            <consortium name="US DOE Joint Genome Institute"/>
            <person name="Copeland A."/>
            <person name="Lucas S."/>
            <person name="Lapidus A."/>
            <person name="Barry K."/>
            <person name="Detter J.C."/>
            <person name="Glavina del Rio T."/>
            <person name="Hammon N."/>
            <person name="Israni S."/>
            <person name="Dalin E."/>
            <person name="Tice H."/>
            <person name="Pitluck S."/>
            <person name="Chain P."/>
            <person name="Malfatti S."/>
            <person name="Shin M."/>
            <person name="Vergez L."/>
            <person name="Schmutz J."/>
            <person name="Larimer F."/>
            <person name="Land M."/>
            <person name="Hauser L."/>
            <person name="Kyrpides N."/>
            <person name="Mikhailova N."/>
            <person name="Romine M.F."/>
            <person name="Serres G."/>
            <person name="Fredrickson J."/>
            <person name="Tiedje J."/>
            <person name="Richardson P."/>
        </authorList>
    </citation>
    <scope>NUCLEOTIDE SEQUENCE [LARGE SCALE GENOMIC DNA]</scope>
    <source>
        <strain evidence="2">ATCC BAA-1088 / PV-4</strain>
    </source>
</reference>
<dbReference type="SUPFAM" id="SSF88874">
    <property type="entry name" value="Receptor-binding domain of short tail fibre protein gp12"/>
    <property type="match status" value="1"/>
</dbReference>
<keyword evidence="2" id="KW-1185">Reference proteome</keyword>
<dbReference type="eggNOG" id="COG4675">
    <property type="taxonomic scope" value="Bacteria"/>
</dbReference>
<dbReference type="HOGENOM" id="CLU_1583764_0_0_6"/>
<dbReference type="AlphaFoldDB" id="A3Q8Z7"/>
<dbReference type="OrthoDB" id="9810174at2"/>
<evidence type="ECO:0000313" key="2">
    <source>
        <dbReference type="Proteomes" id="UP000001558"/>
    </source>
</evidence>
<sequence precursor="true">MKWNLLVSVLLTASLALFGYVKYTELAANNLANTQGLSALSKQIAETGSIIPAKTVAYFDLAACPEGWQPYTEGRGRFTLAVNHQENALSVRKLNDSGGEEKHKLTLAELPKHTHVYDDWYYYDSGDEPEYATGEGDDVGMRQHQKRRTEPEGHSVAHNNMPPFVVLLQCIKQ</sequence>
<organism evidence="1 2">
    <name type="scientific">Shewanella loihica (strain ATCC BAA-1088 / PV-4)</name>
    <dbReference type="NCBI Taxonomy" id="323850"/>
    <lineage>
        <taxon>Bacteria</taxon>
        <taxon>Pseudomonadati</taxon>
        <taxon>Pseudomonadota</taxon>
        <taxon>Gammaproteobacteria</taxon>
        <taxon>Alteromonadales</taxon>
        <taxon>Shewanellaceae</taxon>
        <taxon>Shewanella</taxon>
    </lineage>
</organism>
<dbReference type="STRING" id="323850.Shew_0072"/>
<name>A3Q8Z7_SHELP</name>
<dbReference type="EMBL" id="CP000606">
    <property type="protein sequence ID" value="ABO21945.1"/>
    <property type="molecule type" value="Genomic_DNA"/>
</dbReference>
<protein>
    <submittedName>
        <fullName evidence="1">Uncharacterized protein</fullName>
    </submittedName>
</protein>
<evidence type="ECO:0000313" key="1">
    <source>
        <dbReference type="EMBL" id="ABO21945.1"/>
    </source>
</evidence>
<dbReference type="RefSeq" id="WP_011863882.1">
    <property type="nucleotide sequence ID" value="NC_009092.1"/>
</dbReference>
<dbReference type="KEGG" id="slo:Shew_0072"/>
<dbReference type="Proteomes" id="UP000001558">
    <property type="component" value="Chromosome"/>
</dbReference>
<proteinExistence type="predicted"/>
<accession>A3Q8Z7</accession>
<gene>
    <name evidence="1" type="ordered locus">Shew_0072</name>
</gene>